<name>A0A3P5XFJ3_9RHOB</name>
<dbReference type="Pfam" id="PF13416">
    <property type="entry name" value="SBP_bac_8"/>
    <property type="match status" value="1"/>
</dbReference>
<dbReference type="CDD" id="cd13589">
    <property type="entry name" value="PBP2_polyamine_RpCGA009"/>
    <property type="match status" value="1"/>
</dbReference>
<dbReference type="Gene3D" id="3.40.190.10">
    <property type="entry name" value="Periplasmic binding protein-like II"/>
    <property type="match status" value="2"/>
</dbReference>
<evidence type="ECO:0000256" key="2">
    <source>
        <dbReference type="ARBA" id="ARBA00008520"/>
    </source>
</evidence>
<dbReference type="PROSITE" id="PS51318">
    <property type="entry name" value="TAT"/>
    <property type="match status" value="1"/>
</dbReference>
<proteinExistence type="inferred from homology"/>
<dbReference type="GO" id="GO:0030976">
    <property type="term" value="F:thiamine pyrophosphate binding"/>
    <property type="evidence" value="ECO:0007669"/>
    <property type="project" value="TreeGrafter"/>
</dbReference>
<dbReference type="EMBL" id="UXAW01000119">
    <property type="protein sequence ID" value="VDC33599.1"/>
    <property type="molecule type" value="Genomic_DNA"/>
</dbReference>
<keyword evidence="3" id="KW-0813">Transport</keyword>
<dbReference type="AlphaFoldDB" id="A0A3P5XFJ3"/>
<dbReference type="OrthoDB" id="9815444at2"/>
<keyword evidence="7" id="KW-1185">Reference proteome</keyword>
<dbReference type="InterPro" id="IPR006311">
    <property type="entry name" value="TAT_signal"/>
</dbReference>
<evidence type="ECO:0000256" key="1">
    <source>
        <dbReference type="ARBA" id="ARBA00004418"/>
    </source>
</evidence>
<evidence type="ECO:0000256" key="4">
    <source>
        <dbReference type="ARBA" id="ARBA00022729"/>
    </source>
</evidence>
<dbReference type="InterPro" id="IPR006059">
    <property type="entry name" value="SBP"/>
</dbReference>
<dbReference type="GO" id="GO:0015888">
    <property type="term" value="P:thiamine transport"/>
    <property type="evidence" value="ECO:0007669"/>
    <property type="project" value="TreeGrafter"/>
</dbReference>
<dbReference type="PANTHER" id="PTHR30006">
    <property type="entry name" value="THIAMINE-BINDING PERIPLASMIC PROTEIN-RELATED"/>
    <property type="match status" value="1"/>
</dbReference>
<dbReference type="PANTHER" id="PTHR30006:SF3">
    <property type="entry name" value="THIAMINE-BINDING PERIPLASMIC PROTEIN"/>
    <property type="match status" value="1"/>
</dbReference>
<keyword evidence="4" id="KW-0732">Signal</keyword>
<dbReference type="GO" id="GO:0030975">
    <property type="term" value="F:thiamine binding"/>
    <property type="evidence" value="ECO:0007669"/>
    <property type="project" value="TreeGrafter"/>
</dbReference>
<comment type="subcellular location">
    <subcellularLocation>
        <location evidence="1">Periplasm</location>
    </subcellularLocation>
</comment>
<organism evidence="6 7">
    <name type="scientific">Pseudogemmobacter humi</name>
    <dbReference type="NCBI Taxonomy" id="2483812"/>
    <lineage>
        <taxon>Bacteria</taxon>
        <taxon>Pseudomonadati</taxon>
        <taxon>Pseudomonadota</taxon>
        <taxon>Alphaproteobacteria</taxon>
        <taxon>Rhodobacterales</taxon>
        <taxon>Paracoccaceae</taxon>
        <taxon>Pseudogemmobacter</taxon>
    </lineage>
</organism>
<comment type="similarity">
    <text evidence="2">Belongs to the bacterial solute-binding protein 1 family.</text>
</comment>
<dbReference type="SUPFAM" id="SSF53850">
    <property type="entry name" value="Periplasmic binding protein-like II"/>
    <property type="match status" value="1"/>
</dbReference>
<dbReference type="RefSeq" id="WP_160144677.1">
    <property type="nucleotide sequence ID" value="NZ_UXAW01000119.1"/>
</dbReference>
<accession>A0A3P5XFJ3</accession>
<evidence type="ECO:0000256" key="3">
    <source>
        <dbReference type="ARBA" id="ARBA00022448"/>
    </source>
</evidence>
<evidence type="ECO:0000313" key="6">
    <source>
        <dbReference type="EMBL" id="VDC33599.1"/>
    </source>
</evidence>
<reference evidence="6 7" key="1">
    <citation type="submission" date="2018-11" db="EMBL/GenBank/DDBJ databases">
        <authorList>
            <person name="Criscuolo A."/>
        </authorList>
    </citation>
    <scope>NUCLEOTIDE SEQUENCE [LARGE SCALE GENOMIC DNA]</scope>
    <source>
        <strain evidence="6">ACIP111625</strain>
    </source>
</reference>
<protein>
    <submittedName>
        <fullName evidence="6">Spermidine/putrescine-binding periplasmic protein</fullName>
    </submittedName>
</protein>
<sequence>MNGIPKDKTPGGLLTRRGLLSGAAAAGGVALAAPYYIRPAGAQSAGRVIYATWGGSWEEAIRKAWFEPFTAATGIEVVTAQDNTYGKFQSMVESGTTEWDVVEVNPDFTFIGAKRGLLEPLDFTVINREPIMEGEGFVTEYSVPQVLWSYVLGYNTDLLKTAPSGAVDMFNLTDFAGKRSIYSNPNSSALETALLADGVAPGDLYPMDIDRALAKLDEIRSDLIFYETNAQAQQYVSDGTAAMLIMPDGRAMSAIESGAPVAIQYNQSFMTWSSMVAPKGCPNRENAMKLLAWTMTPEAQAAIANAYTYGPVVPAAFDMIDEARANILSGGPQQQGKFIMLNAEWWAENYEDATERLTEWRLM</sequence>
<evidence type="ECO:0000313" key="7">
    <source>
        <dbReference type="Proteomes" id="UP000277498"/>
    </source>
</evidence>
<evidence type="ECO:0000256" key="5">
    <source>
        <dbReference type="ARBA" id="ARBA00022764"/>
    </source>
</evidence>
<dbReference type="GO" id="GO:0030288">
    <property type="term" value="C:outer membrane-bounded periplasmic space"/>
    <property type="evidence" value="ECO:0007669"/>
    <property type="project" value="TreeGrafter"/>
</dbReference>
<gene>
    <name evidence="6" type="primary">potD_4</name>
    <name evidence="6" type="ORF">XINFAN_03912</name>
</gene>
<keyword evidence="5" id="KW-0574">Periplasm</keyword>
<dbReference type="Proteomes" id="UP000277498">
    <property type="component" value="Unassembled WGS sequence"/>
</dbReference>